<dbReference type="RefSeq" id="WP_110887945.1">
    <property type="nucleotide sequence ID" value="NZ_QJSX01000014.1"/>
</dbReference>
<accession>A0A318S4L4</accession>
<dbReference type="InterPro" id="IPR050266">
    <property type="entry name" value="AB_hydrolase_sf"/>
</dbReference>
<dbReference type="InterPro" id="IPR029058">
    <property type="entry name" value="AB_hydrolase_fold"/>
</dbReference>
<dbReference type="EMBL" id="QJSX01000014">
    <property type="protein sequence ID" value="PYE51920.1"/>
    <property type="molecule type" value="Genomic_DNA"/>
</dbReference>
<protein>
    <submittedName>
        <fullName evidence="4">Proline iminopeptidase</fullName>
    </submittedName>
</protein>
<dbReference type="PRINTS" id="PR00111">
    <property type="entry name" value="ABHYDROLASE"/>
</dbReference>
<dbReference type="SUPFAM" id="SSF53474">
    <property type="entry name" value="alpha/beta-Hydrolases"/>
    <property type="match status" value="1"/>
</dbReference>
<dbReference type="Pfam" id="PF00561">
    <property type="entry name" value="Abhydrolase_1"/>
    <property type="match status" value="1"/>
</dbReference>
<dbReference type="PANTHER" id="PTHR43798:SF33">
    <property type="entry name" value="HYDROLASE, PUTATIVE (AFU_ORTHOLOGUE AFUA_2G14860)-RELATED"/>
    <property type="match status" value="1"/>
</dbReference>
<evidence type="ECO:0000313" key="5">
    <source>
        <dbReference type="Proteomes" id="UP000248326"/>
    </source>
</evidence>
<dbReference type="GO" id="GO:0008233">
    <property type="term" value="F:peptidase activity"/>
    <property type="evidence" value="ECO:0007669"/>
    <property type="project" value="InterPro"/>
</dbReference>
<keyword evidence="5" id="KW-1185">Reference proteome</keyword>
<dbReference type="PRINTS" id="PR00793">
    <property type="entry name" value="PROAMNOPTASE"/>
</dbReference>
<dbReference type="GO" id="GO:0006508">
    <property type="term" value="P:proteolysis"/>
    <property type="evidence" value="ECO:0007669"/>
    <property type="project" value="InterPro"/>
</dbReference>
<evidence type="ECO:0000256" key="1">
    <source>
        <dbReference type="ARBA" id="ARBA00010088"/>
    </source>
</evidence>
<reference evidence="4 5" key="1">
    <citation type="submission" date="2018-06" db="EMBL/GenBank/DDBJ databases">
        <title>Genomic Encyclopedia of Type Strains, Phase IV (KMG-IV): sequencing the most valuable type-strain genomes for metagenomic binning, comparative biology and taxonomic classification.</title>
        <authorList>
            <person name="Goeker M."/>
        </authorList>
    </citation>
    <scope>NUCLEOTIDE SEQUENCE [LARGE SCALE GENOMIC DNA]</scope>
    <source>
        <strain evidence="4 5">DSM 18048</strain>
    </source>
</reference>
<name>A0A318S4L4_9DEIO</name>
<gene>
    <name evidence="4" type="ORF">DES52_114121</name>
</gene>
<dbReference type="Gene3D" id="3.40.50.1820">
    <property type="entry name" value="alpha/beta hydrolase"/>
    <property type="match status" value="1"/>
</dbReference>
<proteinExistence type="inferred from homology"/>
<dbReference type="Proteomes" id="UP000248326">
    <property type="component" value="Unassembled WGS sequence"/>
</dbReference>
<dbReference type="PANTHER" id="PTHR43798">
    <property type="entry name" value="MONOACYLGLYCEROL LIPASE"/>
    <property type="match status" value="1"/>
</dbReference>
<keyword evidence="2" id="KW-0378">Hydrolase</keyword>
<evidence type="ECO:0000313" key="4">
    <source>
        <dbReference type="EMBL" id="PYE51920.1"/>
    </source>
</evidence>
<dbReference type="InterPro" id="IPR002410">
    <property type="entry name" value="Peptidase_S33"/>
</dbReference>
<evidence type="ECO:0000259" key="3">
    <source>
        <dbReference type="Pfam" id="PF00561"/>
    </source>
</evidence>
<dbReference type="InterPro" id="IPR000073">
    <property type="entry name" value="AB_hydrolase_1"/>
</dbReference>
<dbReference type="GO" id="GO:0016020">
    <property type="term" value="C:membrane"/>
    <property type="evidence" value="ECO:0007669"/>
    <property type="project" value="TreeGrafter"/>
</dbReference>
<dbReference type="AlphaFoldDB" id="A0A318S4L4"/>
<evidence type="ECO:0000256" key="2">
    <source>
        <dbReference type="ARBA" id="ARBA00022801"/>
    </source>
</evidence>
<dbReference type="OrthoDB" id="9775557at2"/>
<organism evidence="4 5">
    <name type="scientific">Deinococcus yavapaiensis KR-236</name>
    <dbReference type="NCBI Taxonomy" id="694435"/>
    <lineage>
        <taxon>Bacteria</taxon>
        <taxon>Thermotogati</taxon>
        <taxon>Deinococcota</taxon>
        <taxon>Deinococci</taxon>
        <taxon>Deinococcales</taxon>
        <taxon>Deinococcaceae</taxon>
        <taxon>Deinococcus</taxon>
    </lineage>
</organism>
<comment type="caution">
    <text evidence="4">The sequence shown here is derived from an EMBL/GenBank/DDBJ whole genome shotgun (WGS) entry which is preliminary data.</text>
</comment>
<sequence length="295" mass="32720">MMLDDSYLESLGDTELYFEVVGPEDAPALLFLHGGPGYNSFSFRSLVGEAFEDFKMIYLDQRGAGRSAPLDRDALDLDTLVGDVEAVRAHLDLSSLSLLGHGFGAVIALEYARRFPKRADRVIAVSPWLHMPQLALTLLQEAGRLTGKSAQDPANEVIERTPEGKYPQLGAARIEAAFKLLNARDLLNALQFQDAQSRMHLEFVDVESQLLGGAEVQQALVAHGFWEFEYPPFLMELKTPVHAIVGENDRTSYPEQTDWLQDLAGADLVVLPAGHYPWLDDEDGFVETVREAMES</sequence>
<feature type="domain" description="AB hydrolase-1" evidence="3">
    <location>
        <begin position="27"/>
        <end position="277"/>
    </location>
</feature>
<comment type="similarity">
    <text evidence="1">Belongs to the peptidase S33 family.</text>
</comment>